<dbReference type="UniPathway" id="UPA00138"/>
<dbReference type="Proteomes" id="UP000009286">
    <property type="component" value="Chromosome"/>
</dbReference>
<dbReference type="GO" id="GO:0005829">
    <property type="term" value="C:cytosol"/>
    <property type="evidence" value="ECO:0007669"/>
    <property type="project" value="TreeGrafter"/>
</dbReference>
<dbReference type="GO" id="GO:0006094">
    <property type="term" value="P:gluconeogenesis"/>
    <property type="evidence" value="ECO:0007669"/>
    <property type="project" value="UniProtKB-UniRule"/>
</dbReference>
<dbReference type="UniPathway" id="UPA00109">
    <property type="reaction ID" value="UER00181"/>
</dbReference>
<name>G2KQS5_MICAA</name>
<dbReference type="GO" id="GO:0006096">
    <property type="term" value="P:glycolytic process"/>
    <property type="evidence" value="ECO:0007669"/>
    <property type="project" value="UniProtKB-UniRule"/>
</dbReference>
<dbReference type="InterPro" id="IPR035482">
    <property type="entry name" value="SIS_PGI_2"/>
</dbReference>
<dbReference type="PROSITE" id="PS00765">
    <property type="entry name" value="P_GLUCOSE_ISOMERASE_1"/>
    <property type="match status" value="1"/>
</dbReference>
<comment type="function">
    <text evidence="7">Catalyzes the reversible isomerization of glucose-6-phosphate to fructose-6-phosphate.</text>
</comment>
<evidence type="ECO:0000313" key="10">
    <source>
        <dbReference type="Proteomes" id="UP000009286"/>
    </source>
</evidence>
<dbReference type="Pfam" id="PF00342">
    <property type="entry name" value="PGI"/>
    <property type="match status" value="1"/>
</dbReference>
<dbReference type="STRING" id="856793.MICA_2096"/>
<keyword evidence="4 7" id="KW-0324">Glycolysis</keyword>
<comment type="catalytic activity">
    <reaction evidence="6 7 8">
        <text>alpha-D-glucose 6-phosphate = beta-D-fructose 6-phosphate</text>
        <dbReference type="Rhea" id="RHEA:11816"/>
        <dbReference type="ChEBI" id="CHEBI:57634"/>
        <dbReference type="ChEBI" id="CHEBI:58225"/>
        <dbReference type="EC" id="5.3.1.9"/>
    </reaction>
</comment>
<organism evidence="9 10">
    <name type="scientific">Micavibrio aeruginosavorus (strain ARL-13)</name>
    <dbReference type="NCBI Taxonomy" id="856793"/>
    <lineage>
        <taxon>Bacteria</taxon>
        <taxon>Pseudomonadati</taxon>
        <taxon>Bdellovibrionota</taxon>
        <taxon>Bdellovibrionia</taxon>
        <taxon>Bdellovibrionales</taxon>
        <taxon>Pseudobdellovibrionaceae</taxon>
        <taxon>Micavibrio</taxon>
    </lineage>
</organism>
<evidence type="ECO:0000256" key="4">
    <source>
        <dbReference type="ARBA" id="ARBA00023152"/>
    </source>
</evidence>
<comment type="pathway">
    <text evidence="7">Carbohydrate biosynthesis; gluconeogenesis.</text>
</comment>
<comment type="pathway">
    <text evidence="1 7 8">Carbohydrate degradation; glycolysis; D-glyceraldehyde 3-phosphate and glycerone phosphate from D-glucose: step 2/4.</text>
</comment>
<feature type="active site" description="Proton donor" evidence="7">
    <location>
        <position position="350"/>
    </location>
</feature>
<dbReference type="GO" id="GO:0004347">
    <property type="term" value="F:glucose-6-phosphate isomerase activity"/>
    <property type="evidence" value="ECO:0007669"/>
    <property type="project" value="UniProtKB-UniRule"/>
</dbReference>
<evidence type="ECO:0000256" key="6">
    <source>
        <dbReference type="ARBA" id="ARBA00029321"/>
    </source>
</evidence>
<keyword evidence="3 7" id="KW-0312">Gluconeogenesis</keyword>
<dbReference type="PANTHER" id="PTHR11469">
    <property type="entry name" value="GLUCOSE-6-PHOSPHATE ISOMERASE"/>
    <property type="match status" value="1"/>
</dbReference>
<dbReference type="AlphaFoldDB" id="G2KQS5"/>
<comment type="similarity">
    <text evidence="2 7 8">Belongs to the GPI family.</text>
</comment>
<keyword evidence="7" id="KW-0963">Cytoplasm</keyword>
<dbReference type="InterPro" id="IPR035476">
    <property type="entry name" value="SIS_PGI_1"/>
</dbReference>
<dbReference type="KEGG" id="mai:MICA_2096"/>
<dbReference type="InterPro" id="IPR023096">
    <property type="entry name" value="G6P_Isomerase_C"/>
</dbReference>
<evidence type="ECO:0000313" key="9">
    <source>
        <dbReference type="EMBL" id="AEP10403.1"/>
    </source>
</evidence>
<evidence type="ECO:0000256" key="3">
    <source>
        <dbReference type="ARBA" id="ARBA00022432"/>
    </source>
</evidence>
<dbReference type="InterPro" id="IPR046348">
    <property type="entry name" value="SIS_dom_sf"/>
</dbReference>
<dbReference type="PROSITE" id="PS00174">
    <property type="entry name" value="P_GLUCOSE_ISOMERASE_2"/>
    <property type="match status" value="1"/>
</dbReference>
<dbReference type="PRINTS" id="PR00662">
    <property type="entry name" value="G6PISOMERASE"/>
</dbReference>
<feature type="active site" evidence="7">
    <location>
        <position position="381"/>
    </location>
</feature>
<reference evidence="9 10" key="1">
    <citation type="journal article" date="2011" name="BMC Genomics">
        <title>Genomic insights into an obligate epibiotic bacterial predator: Micavibrio aeruginosavorus ARL-13.</title>
        <authorList>
            <person name="Wang Z."/>
            <person name="Kadouri D."/>
            <person name="Wu M."/>
        </authorList>
    </citation>
    <scope>NUCLEOTIDE SEQUENCE [LARGE SCALE GENOMIC DNA]</scope>
    <source>
        <strain evidence="9 10">ARL-13</strain>
    </source>
</reference>
<gene>
    <name evidence="7" type="primary">pgi</name>
    <name evidence="9" type="ordered locus">MICA_2096</name>
</gene>
<dbReference type="RefSeq" id="WP_014103626.1">
    <property type="nucleotide sequence ID" value="NC_016026.1"/>
</dbReference>
<dbReference type="InterPro" id="IPR018189">
    <property type="entry name" value="Phosphoglucose_isomerase_CS"/>
</dbReference>
<dbReference type="GO" id="GO:0051156">
    <property type="term" value="P:glucose 6-phosphate metabolic process"/>
    <property type="evidence" value="ECO:0007669"/>
    <property type="project" value="TreeGrafter"/>
</dbReference>
<dbReference type="CDD" id="cd05015">
    <property type="entry name" value="SIS_PGI_1"/>
    <property type="match status" value="1"/>
</dbReference>
<sequence>MLNNTLPEWGALDTHARTMRYVHMNDLVGEGRVKAMSLSLPGLYADFSRQRMNDDTMGLLLSLARACDVEGWRDRMFSGASINTTENRAVLHTALRRPAKDSVMVDGENVVPFIHDVLNRMKAITDAVHSGTWTGYTGKRITTIINIGIGGSDLGPQMVAEALRPFHVDGITVKFVSNVDGTHLHNALHGCDPATTLFLIASKTFTTQETMKNAQSARAWLLAKLKKDDAIAKHFIALSTNEKAVTAFGIHPDNMLPFRDWVGGRFSLWSSIGLSIALAVGFDHFRALLDGANAMDRHFQTAPLHQNLPVLMGLIGVWNRNFMNCSGLAVLPYDQNLLHLPAFLQQVDMESNGKRVSRDGETLPYATAPIVFGEPGTNGQHAFYQMLHQGTDIVPCEFIGSRESLAPYADHHHILLANMIAQAQALMTGRSERESNNNPHQTFPGNRPSVTLLFDRMDAFHLGQLIALYEHKVFVQGILWGINSFDQYGVELGKILANSVLDSGKNPESQGKIDPAGAILLSLTA</sequence>
<evidence type="ECO:0000256" key="1">
    <source>
        <dbReference type="ARBA" id="ARBA00004926"/>
    </source>
</evidence>
<protein>
    <recommendedName>
        <fullName evidence="7">Glucose-6-phosphate isomerase</fullName>
        <shortName evidence="7">GPI</shortName>
        <ecNumber evidence="7">5.3.1.9</ecNumber>
    </recommendedName>
    <alternativeName>
        <fullName evidence="7">Phosphoglucose isomerase</fullName>
        <shortName evidence="7">PGI</shortName>
    </alternativeName>
    <alternativeName>
        <fullName evidence="7">Phosphohexose isomerase</fullName>
        <shortName evidence="7">PHI</shortName>
    </alternativeName>
</protein>
<dbReference type="HOGENOM" id="CLU_017947_3_1_5"/>
<dbReference type="Gene3D" id="1.10.1390.10">
    <property type="match status" value="1"/>
</dbReference>
<dbReference type="Gene3D" id="3.40.50.10490">
    <property type="entry name" value="Glucose-6-phosphate isomerase like protein, domain 1"/>
    <property type="match status" value="2"/>
</dbReference>
<dbReference type="InterPro" id="IPR001672">
    <property type="entry name" value="G6P_Isomerase"/>
</dbReference>
<dbReference type="HAMAP" id="MF_00473">
    <property type="entry name" value="G6P_isomerase"/>
    <property type="match status" value="1"/>
</dbReference>
<dbReference type="PANTHER" id="PTHR11469:SF1">
    <property type="entry name" value="GLUCOSE-6-PHOSPHATE ISOMERASE"/>
    <property type="match status" value="1"/>
</dbReference>
<dbReference type="GO" id="GO:0048029">
    <property type="term" value="F:monosaccharide binding"/>
    <property type="evidence" value="ECO:0007669"/>
    <property type="project" value="TreeGrafter"/>
</dbReference>
<feature type="active site" evidence="7">
    <location>
        <position position="494"/>
    </location>
</feature>
<dbReference type="CDD" id="cd05016">
    <property type="entry name" value="SIS_PGI_2"/>
    <property type="match status" value="1"/>
</dbReference>
<dbReference type="SUPFAM" id="SSF53697">
    <property type="entry name" value="SIS domain"/>
    <property type="match status" value="1"/>
</dbReference>
<dbReference type="eggNOG" id="COG0166">
    <property type="taxonomic scope" value="Bacteria"/>
</dbReference>
<keyword evidence="5 7" id="KW-0413">Isomerase</keyword>
<dbReference type="NCBIfam" id="NF001211">
    <property type="entry name" value="PRK00179.1"/>
    <property type="match status" value="1"/>
</dbReference>
<evidence type="ECO:0000256" key="5">
    <source>
        <dbReference type="ARBA" id="ARBA00023235"/>
    </source>
</evidence>
<evidence type="ECO:0000256" key="7">
    <source>
        <dbReference type="HAMAP-Rule" id="MF_00473"/>
    </source>
</evidence>
<proteinExistence type="inferred from homology"/>
<evidence type="ECO:0000256" key="8">
    <source>
        <dbReference type="RuleBase" id="RU000612"/>
    </source>
</evidence>
<dbReference type="EMBL" id="CP002382">
    <property type="protein sequence ID" value="AEP10403.1"/>
    <property type="molecule type" value="Genomic_DNA"/>
</dbReference>
<evidence type="ECO:0000256" key="2">
    <source>
        <dbReference type="ARBA" id="ARBA00006604"/>
    </source>
</evidence>
<dbReference type="FunFam" id="3.40.50.10490:FF:000004">
    <property type="entry name" value="Glucose-6-phosphate isomerase"/>
    <property type="match status" value="1"/>
</dbReference>
<comment type="subcellular location">
    <subcellularLocation>
        <location evidence="7">Cytoplasm</location>
    </subcellularLocation>
</comment>
<keyword evidence="10" id="KW-1185">Reference proteome</keyword>
<dbReference type="GO" id="GO:0097367">
    <property type="term" value="F:carbohydrate derivative binding"/>
    <property type="evidence" value="ECO:0007669"/>
    <property type="project" value="InterPro"/>
</dbReference>
<accession>G2KQS5</accession>
<dbReference type="PROSITE" id="PS51463">
    <property type="entry name" value="P_GLUCOSE_ISOMERASE_3"/>
    <property type="match status" value="1"/>
</dbReference>
<dbReference type="OrthoDB" id="140919at2"/>
<dbReference type="EC" id="5.3.1.9" evidence="7"/>